<keyword evidence="3" id="KW-0804">Transcription</keyword>
<dbReference type="InterPro" id="IPR019888">
    <property type="entry name" value="Tscrpt_reg_AsnC-like"/>
</dbReference>
<dbReference type="InterPro" id="IPR000485">
    <property type="entry name" value="AsnC-type_HTH_dom"/>
</dbReference>
<dbReference type="Pfam" id="PF01037">
    <property type="entry name" value="AsnC_trans_reg"/>
    <property type="match status" value="1"/>
</dbReference>
<evidence type="ECO:0000259" key="4">
    <source>
        <dbReference type="PROSITE" id="PS50956"/>
    </source>
</evidence>
<dbReference type="SUPFAM" id="SSF54909">
    <property type="entry name" value="Dimeric alpha+beta barrel"/>
    <property type="match status" value="1"/>
</dbReference>
<evidence type="ECO:0000256" key="3">
    <source>
        <dbReference type="ARBA" id="ARBA00023163"/>
    </source>
</evidence>
<feature type="domain" description="HTH asnC-type" evidence="4">
    <location>
        <begin position="4"/>
        <end position="67"/>
    </location>
</feature>
<evidence type="ECO:0000313" key="5">
    <source>
        <dbReference type="EMBL" id="MCO6025433.1"/>
    </source>
</evidence>
<keyword evidence="6" id="KW-1185">Reference proteome</keyword>
<dbReference type="InterPro" id="IPR019887">
    <property type="entry name" value="Tscrpt_reg_AsnC/Lrp_C"/>
</dbReference>
<dbReference type="SMART" id="SM00344">
    <property type="entry name" value="HTH_ASNC"/>
    <property type="match status" value="1"/>
</dbReference>
<comment type="caution">
    <text evidence="5">The sequence shown here is derived from an EMBL/GenBank/DDBJ whole genome shotgun (WGS) entry which is preliminary data.</text>
</comment>
<dbReference type="CDD" id="cd00090">
    <property type="entry name" value="HTH_ARSR"/>
    <property type="match status" value="1"/>
</dbReference>
<dbReference type="InterPro" id="IPR011991">
    <property type="entry name" value="ArsR-like_HTH"/>
</dbReference>
<reference evidence="5 6" key="1">
    <citation type="submission" date="2022-06" db="EMBL/GenBank/DDBJ databases">
        <title>A taxonomic note on the genus Prevotella: Description of four novel genera and emended description of the genera Hallella and Xylanibacter.</title>
        <authorList>
            <person name="Hitch T.C.A."/>
        </authorList>
    </citation>
    <scope>NUCLEOTIDE SEQUENCE [LARGE SCALE GENOMIC DNA]</scope>
    <source>
        <strain evidence="5 6">DSM 100619</strain>
    </source>
</reference>
<keyword evidence="1" id="KW-0805">Transcription regulation</keyword>
<protein>
    <submittedName>
        <fullName evidence="5">Lrp/AsnC family transcriptional regulator</fullName>
    </submittedName>
</protein>
<evidence type="ECO:0000256" key="2">
    <source>
        <dbReference type="ARBA" id="ARBA00023125"/>
    </source>
</evidence>
<dbReference type="InterPro" id="IPR011008">
    <property type="entry name" value="Dimeric_a/b-barrel"/>
</dbReference>
<organism evidence="5 6">
    <name type="scientific">Segatella cerevisiae</name>
    <dbReference type="NCBI Taxonomy" id="2053716"/>
    <lineage>
        <taxon>Bacteria</taxon>
        <taxon>Pseudomonadati</taxon>
        <taxon>Bacteroidota</taxon>
        <taxon>Bacteroidia</taxon>
        <taxon>Bacteroidales</taxon>
        <taxon>Prevotellaceae</taxon>
        <taxon>Segatella</taxon>
    </lineage>
</organism>
<dbReference type="EMBL" id="JAMXLY010000018">
    <property type="protein sequence ID" value="MCO6025433.1"/>
    <property type="molecule type" value="Genomic_DNA"/>
</dbReference>
<dbReference type="Proteomes" id="UP001204015">
    <property type="component" value="Unassembled WGS sequence"/>
</dbReference>
<dbReference type="PANTHER" id="PTHR30154">
    <property type="entry name" value="LEUCINE-RESPONSIVE REGULATORY PROTEIN"/>
    <property type="match status" value="1"/>
</dbReference>
<dbReference type="PROSITE" id="PS50956">
    <property type="entry name" value="HTH_ASNC_2"/>
    <property type="match status" value="1"/>
</dbReference>
<dbReference type="Gene3D" id="1.10.10.10">
    <property type="entry name" value="Winged helix-like DNA-binding domain superfamily/Winged helix DNA-binding domain"/>
    <property type="match status" value="1"/>
</dbReference>
<dbReference type="Gene3D" id="3.30.70.920">
    <property type="match status" value="1"/>
</dbReference>
<dbReference type="Pfam" id="PF13412">
    <property type="entry name" value="HTH_24"/>
    <property type="match status" value="1"/>
</dbReference>
<name>A0ABT1BWH5_9BACT</name>
<dbReference type="RefSeq" id="WP_252760792.1">
    <property type="nucleotide sequence ID" value="NZ_JAMXLY010000018.1"/>
</dbReference>
<dbReference type="InterPro" id="IPR036388">
    <property type="entry name" value="WH-like_DNA-bd_sf"/>
</dbReference>
<gene>
    <name evidence="5" type="ORF">NG821_06190</name>
</gene>
<sequence length="166" mass="19102">MEKLDDIDVQILKELQKNSKLSTKELAARVHLSPTPVFERQKRLEREGYIERYMAVVNPEKVGNGLTILCGIELKQHGKRWGDEFMAAIKDIDEIVECWNTSGNYDFLMKIYVRDMKHYQDFVLNTLGVIESIGRLHSNFVIGVVKSNHGIPIPVQNNDYDGLRIV</sequence>
<dbReference type="SUPFAM" id="SSF46785">
    <property type="entry name" value="Winged helix' DNA-binding domain"/>
    <property type="match status" value="1"/>
</dbReference>
<proteinExistence type="predicted"/>
<evidence type="ECO:0000313" key="6">
    <source>
        <dbReference type="Proteomes" id="UP001204015"/>
    </source>
</evidence>
<accession>A0ABT1BWH5</accession>
<dbReference type="InterPro" id="IPR036390">
    <property type="entry name" value="WH_DNA-bd_sf"/>
</dbReference>
<keyword evidence="2" id="KW-0238">DNA-binding</keyword>
<dbReference type="PRINTS" id="PR00033">
    <property type="entry name" value="HTHASNC"/>
</dbReference>
<evidence type="ECO:0000256" key="1">
    <source>
        <dbReference type="ARBA" id="ARBA00023015"/>
    </source>
</evidence>
<dbReference type="PANTHER" id="PTHR30154:SF34">
    <property type="entry name" value="TRANSCRIPTIONAL REGULATOR AZLB"/>
    <property type="match status" value="1"/>
</dbReference>